<gene>
    <name evidence="2" type="ORF">B0H15DRAFT_1027029</name>
</gene>
<dbReference type="Gene3D" id="3.20.20.80">
    <property type="entry name" value="Glycosidases"/>
    <property type="match status" value="1"/>
</dbReference>
<feature type="compositionally biased region" description="Basic and acidic residues" evidence="1">
    <location>
        <begin position="78"/>
        <end position="87"/>
    </location>
</feature>
<keyword evidence="3" id="KW-1185">Reference proteome</keyword>
<accession>A0AAD6TUB8</accession>
<dbReference type="AlphaFoldDB" id="A0AAD6TUB8"/>
<evidence type="ECO:0000256" key="1">
    <source>
        <dbReference type="SAM" id="MobiDB-lite"/>
    </source>
</evidence>
<sequence>MEHTLSEESSSTSDPVDWLVCTREFARDTDLDGRGGVLQKDAQERTTLSTPEFEEASGRRVRAGCRLSQTPSRRSSNRRGDAVDSTRAIQDECSHQWRKAKERRRLPGYHRPGACFFPRRRFSYLVVSPSDATTLVRRAAESARSPPFSPLPAAVSAARRQLRFRTAYAQPSLSYRLPVRRPPTSNAASPPERTLLTRPTNASSRSRSPPYSPPRLPFRPSCLAPALVPHFAPALSLVAEAPTSSLESPANPRVAVLARLLSGAVSARALHHECCLCPHAQWFVLEPFALFQAHPVATDEWSRTAIIRADGTLQATLKTSMIRSSRVTEQDITQIPGARLNCVQIPILFWVRALTFSPPSSLPFTSPAPQSIVTPNPHDYHAYPFIPTRRRPFTWQDVGSDSPGGPTVAEPFLEDVC</sequence>
<dbReference type="EMBL" id="JARJCN010000093">
    <property type="protein sequence ID" value="KAJ7075548.1"/>
    <property type="molecule type" value="Genomic_DNA"/>
</dbReference>
<evidence type="ECO:0000313" key="3">
    <source>
        <dbReference type="Proteomes" id="UP001222325"/>
    </source>
</evidence>
<protein>
    <submittedName>
        <fullName evidence="2">Uncharacterized protein</fullName>
    </submittedName>
</protein>
<feature type="region of interest" description="Disordered" evidence="1">
    <location>
        <begin position="30"/>
        <end position="87"/>
    </location>
</feature>
<proteinExistence type="predicted"/>
<feature type="region of interest" description="Disordered" evidence="1">
    <location>
        <begin position="175"/>
        <end position="214"/>
    </location>
</feature>
<name>A0AAD6TUB8_9AGAR</name>
<organism evidence="2 3">
    <name type="scientific">Mycena belliarum</name>
    <dbReference type="NCBI Taxonomy" id="1033014"/>
    <lineage>
        <taxon>Eukaryota</taxon>
        <taxon>Fungi</taxon>
        <taxon>Dikarya</taxon>
        <taxon>Basidiomycota</taxon>
        <taxon>Agaricomycotina</taxon>
        <taxon>Agaricomycetes</taxon>
        <taxon>Agaricomycetidae</taxon>
        <taxon>Agaricales</taxon>
        <taxon>Marasmiineae</taxon>
        <taxon>Mycenaceae</taxon>
        <taxon>Mycena</taxon>
    </lineage>
</organism>
<comment type="caution">
    <text evidence="2">The sequence shown here is derived from an EMBL/GenBank/DDBJ whole genome shotgun (WGS) entry which is preliminary data.</text>
</comment>
<dbReference type="Proteomes" id="UP001222325">
    <property type="component" value="Unassembled WGS sequence"/>
</dbReference>
<reference evidence="2" key="1">
    <citation type="submission" date="2023-03" db="EMBL/GenBank/DDBJ databases">
        <title>Massive genome expansion in bonnet fungi (Mycena s.s.) driven by repeated elements and novel gene families across ecological guilds.</title>
        <authorList>
            <consortium name="Lawrence Berkeley National Laboratory"/>
            <person name="Harder C.B."/>
            <person name="Miyauchi S."/>
            <person name="Viragh M."/>
            <person name="Kuo A."/>
            <person name="Thoen E."/>
            <person name="Andreopoulos B."/>
            <person name="Lu D."/>
            <person name="Skrede I."/>
            <person name="Drula E."/>
            <person name="Henrissat B."/>
            <person name="Morin E."/>
            <person name="Kohler A."/>
            <person name="Barry K."/>
            <person name="LaButti K."/>
            <person name="Morin E."/>
            <person name="Salamov A."/>
            <person name="Lipzen A."/>
            <person name="Mereny Z."/>
            <person name="Hegedus B."/>
            <person name="Baldrian P."/>
            <person name="Stursova M."/>
            <person name="Weitz H."/>
            <person name="Taylor A."/>
            <person name="Grigoriev I.V."/>
            <person name="Nagy L.G."/>
            <person name="Martin F."/>
            <person name="Kauserud H."/>
        </authorList>
    </citation>
    <scope>NUCLEOTIDE SEQUENCE</scope>
    <source>
        <strain evidence="2">CBHHK173m</strain>
    </source>
</reference>
<evidence type="ECO:0000313" key="2">
    <source>
        <dbReference type="EMBL" id="KAJ7075548.1"/>
    </source>
</evidence>